<keyword evidence="3" id="KW-1185">Reference proteome</keyword>
<evidence type="ECO:0000313" key="2">
    <source>
        <dbReference type="EMBL" id="MCP2177083.1"/>
    </source>
</evidence>
<keyword evidence="1" id="KW-1133">Transmembrane helix</keyword>
<keyword evidence="1" id="KW-0812">Transmembrane</keyword>
<gene>
    <name evidence="2" type="ORF">LX13_002911</name>
</gene>
<dbReference type="PANTHER" id="PTHR32309">
    <property type="entry name" value="TYROSINE-PROTEIN KINASE"/>
    <property type="match status" value="1"/>
</dbReference>
<accession>A0ABT1HFR2</accession>
<keyword evidence="1" id="KW-0472">Membrane</keyword>
<evidence type="ECO:0000256" key="1">
    <source>
        <dbReference type="SAM" id="Phobius"/>
    </source>
</evidence>
<sequence>MKSPSTATVGDYSRILRRSWLVVLLAVVGGAAVGWLAHTMQPAHYESKATLMITVPGPATVTADYAADLSGRLNAETFRNLVTSGQVLSRVIVDDQARELGRSVTVADLRSKITATALPSSAVVTFTATGDSARSSVVLATLVSTVTKEVVDELTFTNDGGAQTDVAVIDSSTQAVKVSKTSLVTATGLGAGIGFAVALVALIGRDVTLNRVVDGFDALHSLRDAKGGLT</sequence>
<evidence type="ECO:0000313" key="3">
    <source>
        <dbReference type="Proteomes" id="UP001206895"/>
    </source>
</evidence>
<reference evidence="2 3" key="1">
    <citation type="submission" date="2022-06" db="EMBL/GenBank/DDBJ databases">
        <title>Genomic Encyclopedia of Archaeal and Bacterial Type Strains, Phase II (KMG-II): from individual species to whole genera.</title>
        <authorList>
            <person name="Goeker M."/>
        </authorList>
    </citation>
    <scope>NUCLEOTIDE SEQUENCE [LARGE SCALE GENOMIC DNA]</scope>
    <source>
        <strain evidence="2 3">DSM 44693</strain>
    </source>
</reference>
<dbReference type="InterPro" id="IPR050445">
    <property type="entry name" value="Bact_polysacc_biosynth/exp"/>
</dbReference>
<organism evidence="2 3">
    <name type="scientific">Williamsia maris</name>
    <dbReference type="NCBI Taxonomy" id="72806"/>
    <lineage>
        <taxon>Bacteria</taxon>
        <taxon>Bacillati</taxon>
        <taxon>Actinomycetota</taxon>
        <taxon>Actinomycetes</taxon>
        <taxon>Mycobacteriales</taxon>
        <taxon>Nocardiaceae</taxon>
        <taxon>Williamsia</taxon>
    </lineage>
</organism>
<comment type="caution">
    <text evidence="2">The sequence shown here is derived from an EMBL/GenBank/DDBJ whole genome shotgun (WGS) entry which is preliminary data.</text>
</comment>
<feature type="transmembrane region" description="Helical" evidence="1">
    <location>
        <begin position="20"/>
        <end position="38"/>
    </location>
</feature>
<name>A0ABT1HFR2_9NOCA</name>
<dbReference type="Proteomes" id="UP001206895">
    <property type="component" value="Unassembled WGS sequence"/>
</dbReference>
<dbReference type="PANTHER" id="PTHR32309:SF31">
    <property type="entry name" value="CAPSULAR EXOPOLYSACCHARIDE FAMILY"/>
    <property type="match status" value="1"/>
</dbReference>
<feature type="transmembrane region" description="Helical" evidence="1">
    <location>
        <begin position="183"/>
        <end position="204"/>
    </location>
</feature>
<dbReference type="EMBL" id="JAMTCJ010000003">
    <property type="protein sequence ID" value="MCP2177083.1"/>
    <property type="molecule type" value="Genomic_DNA"/>
</dbReference>
<dbReference type="RefSeq" id="WP_253662058.1">
    <property type="nucleotide sequence ID" value="NZ_BAAAJQ010000001.1"/>
</dbReference>
<proteinExistence type="predicted"/>
<protein>
    <submittedName>
        <fullName evidence="2">Capsular polysaccharide biosynthesis protein</fullName>
    </submittedName>
</protein>